<dbReference type="Proteomes" id="UP001596445">
    <property type="component" value="Unassembled WGS sequence"/>
</dbReference>
<protein>
    <submittedName>
        <fullName evidence="3">SHOCT domain-containing protein</fullName>
    </submittedName>
</protein>
<keyword evidence="4" id="KW-1185">Reference proteome</keyword>
<dbReference type="EMBL" id="JBHSZI010000001">
    <property type="protein sequence ID" value="MFC7057697.1"/>
    <property type="molecule type" value="Genomic_DNA"/>
</dbReference>
<sequence length="135" mass="15825">MDGRLDHRLQPVSVDGHYRSTHLWPYLTDRCAGWWSARPGYFRHRVLLALAARCPAGDDFPLVESSDEQPQPAPRQDPVETLRDRYARGEIDQAEFERRLDYLVETEDLGFDVEDELGRLESDQNTRAREIERER</sequence>
<evidence type="ECO:0000313" key="4">
    <source>
        <dbReference type="Proteomes" id="UP001596445"/>
    </source>
</evidence>
<organism evidence="3 4">
    <name type="scientific">Halovenus salina</name>
    <dbReference type="NCBI Taxonomy" id="1510225"/>
    <lineage>
        <taxon>Archaea</taxon>
        <taxon>Methanobacteriati</taxon>
        <taxon>Methanobacteriota</taxon>
        <taxon>Stenosarchaea group</taxon>
        <taxon>Halobacteria</taxon>
        <taxon>Halobacteriales</taxon>
        <taxon>Haloarculaceae</taxon>
        <taxon>Halovenus</taxon>
    </lineage>
</organism>
<dbReference type="Pfam" id="PF09851">
    <property type="entry name" value="SHOCT"/>
    <property type="match status" value="1"/>
</dbReference>
<evidence type="ECO:0000259" key="2">
    <source>
        <dbReference type="Pfam" id="PF09851"/>
    </source>
</evidence>
<evidence type="ECO:0000256" key="1">
    <source>
        <dbReference type="SAM" id="MobiDB-lite"/>
    </source>
</evidence>
<feature type="region of interest" description="Disordered" evidence="1">
    <location>
        <begin position="59"/>
        <end position="81"/>
    </location>
</feature>
<gene>
    <name evidence="3" type="ORF">ACFQQG_05325</name>
</gene>
<evidence type="ECO:0000313" key="3">
    <source>
        <dbReference type="EMBL" id="MFC7057697.1"/>
    </source>
</evidence>
<accession>A0ABD5W4R8</accession>
<dbReference type="InterPro" id="IPR018649">
    <property type="entry name" value="SHOCT"/>
</dbReference>
<name>A0ABD5W4R8_9EURY</name>
<dbReference type="AlphaFoldDB" id="A0ABD5W4R8"/>
<comment type="caution">
    <text evidence="3">The sequence shown here is derived from an EMBL/GenBank/DDBJ whole genome shotgun (WGS) entry which is preliminary data.</text>
</comment>
<dbReference type="RefSeq" id="WP_382186783.1">
    <property type="nucleotide sequence ID" value="NZ_JBHSZI010000001.1"/>
</dbReference>
<proteinExistence type="predicted"/>
<reference evidence="3 4" key="1">
    <citation type="journal article" date="2019" name="Int. J. Syst. Evol. Microbiol.">
        <title>The Global Catalogue of Microorganisms (GCM) 10K type strain sequencing project: providing services to taxonomists for standard genome sequencing and annotation.</title>
        <authorList>
            <consortium name="The Broad Institute Genomics Platform"/>
            <consortium name="The Broad Institute Genome Sequencing Center for Infectious Disease"/>
            <person name="Wu L."/>
            <person name="Ma J."/>
        </authorList>
    </citation>
    <scope>NUCLEOTIDE SEQUENCE [LARGE SCALE GENOMIC DNA]</scope>
    <source>
        <strain evidence="3 4">JCM 30072</strain>
    </source>
</reference>
<feature type="domain" description="SHOCT" evidence="2">
    <location>
        <begin position="77"/>
        <end position="100"/>
    </location>
</feature>